<dbReference type="Gene3D" id="2.60.40.10">
    <property type="entry name" value="Immunoglobulins"/>
    <property type="match status" value="1"/>
</dbReference>
<dbReference type="InterPro" id="IPR036116">
    <property type="entry name" value="FN3_sf"/>
</dbReference>
<gene>
    <name evidence="4" type="ORF">NVS88_03125</name>
</gene>
<keyword evidence="2" id="KW-0624">Polysaccharide degradation</keyword>
<dbReference type="GO" id="GO:0000272">
    <property type="term" value="P:polysaccharide catabolic process"/>
    <property type="evidence" value="ECO:0007669"/>
    <property type="project" value="UniProtKB-KW"/>
</dbReference>
<accession>A0A9X4LYJ7</accession>
<protein>
    <recommendedName>
        <fullName evidence="3">Fibronectin type-III domain-containing protein</fullName>
    </recommendedName>
</protein>
<evidence type="ECO:0000313" key="4">
    <source>
        <dbReference type="EMBL" id="MDG3013547.1"/>
    </source>
</evidence>
<dbReference type="SUPFAM" id="SSF49265">
    <property type="entry name" value="Fibronectin type III"/>
    <property type="match status" value="1"/>
</dbReference>
<dbReference type="RefSeq" id="WP_332519140.1">
    <property type="nucleotide sequence ID" value="NZ_JANRHA010000001.1"/>
</dbReference>
<proteinExistence type="predicted"/>
<dbReference type="Pfam" id="PF00041">
    <property type="entry name" value="fn3"/>
    <property type="match status" value="1"/>
</dbReference>
<keyword evidence="2" id="KW-0119">Carbohydrate metabolism</keyword>
<evidence type="ECO:0000256" key="1">
    <source>
        <dbReference type="ARBA" id="ARBA00023295"/>
    </source>
</evidence>
<sequence length="320" mass="33914">MSGYATWDNLFVGDSTRDLKAQYGMVLVRDWNAAATSLASYSPFDPVTGNLSPTLLTTDGWYNPGYLDATGVVFTPKFTVVDDDAWQTRQALRTDVTLDQEEMTFVPKEQSPLVDALRFQDALSSLQEQGAAGYQLTKSTRPSLANRQILAIGVDYNTGQPEYFAFEYAMARMVKPDKISFDAKNTTASGLTFDSYVCPYSGFAVRFFREGPAWRASGGNTTVPGNPTAATGTATGTVTLTFTPPTSANGPFTYQVNTVTPTAGAVPAANVTITSATSSQVVLTVGALTSSTSYTFTVQATGANDSQSVPSAVSSAAAAK</sequence>
<keyword evidence="5" id="KW-1185">Reference proteome</keyword>
<comment type="caution">
    <text evidence="4">The sequence shown here is derived from an EMBL/GenBank/DDBJ whole genome shotgun (WGS) entry which is preliminary data.</text>
</comment>
<evidence type="ECO:0000259" key="3">
    <source>
        <dbReference type="PROSITE" id="PS50853"/>
    </source>
</evidence>
<dbReference type="InterPro" id="IPR013783">
    <property type="entry name" value="Ig-like_fold"/>
</dbReference>
<feature type="domain" description="Fibronectin type-III" evidence="3">
    <location>
        <begin position="223"/>
        <end position="320"/>
    </location>
</feature>
<name>A0A9X4LYJ7_9ACTN</name>
<organism evidence="4 5">
    <name type="scientific">Speluncibacter jeojiensis</name>
    <dbReference type="NCBI Taxonomy" id="2710754"/>
    <lineage>
        <taxon>Bacteria</taxon>
        <taxon>Bacillati</taxon>
        <taxon>Actinomycetota</taxon>
        <taxon>Actinomycetes</taxon>
        <taxon>Mycobacteriales</taxon>
        <taxon>Speluncibacteraceae</taxon>
        <taxon>Speluncibacter</taxon>
    </lineage>
</organism>
<dbReference type="PROSITE" id="PS50853">
    <property type="entry name" value="FN3"/>
    <property type="match status" value="1"/>
</dbReference>
<reference evidence="4" key="1">
    <citation type="submission" date="2022-08" db="EMBL/GenBank/DDBJ databases">
        <title>Genome analysis of Corynebacteriales strain.</title>
        <authorList>
            <person name="Lee S.D."/>
        </authorList>
    </citation>
    <scope>NUCLEOTIDE SEQUENCE</scope>
    <source>
        <strain evidence="4">D3-21</strain>
    </source>
</reference>
<keyword evidence="1" id="KW-0326">Glycosidase</keyword>
<dbReference type="Proteomes" id="UP001152755">
    <property type="component" value="Unassembled WGS sequence"/>
</dbReference>
<dbReference type="EMBL" id="JANRHA010000001">
    <property type="protein sequence ID" value="MDG3013547.1"/>
    <property type="molecule type" value="Genomic_DNA"/>
</dbReference>
<keyword evidence="1" id="KW-0378">Hydrolase</keyword>
<dbReference type="GO" id="GO:0016798">
    <property type="term" value="F:hydrolase activity, acting on glycosyl bonds"/>
    <property type="evidence" value="ECO:0007669"/>
    <property type="project" value="UniProtKB-KW"/>
</dbReference>
<dbReference type="AlphaFoldDB" id="A0A9X4LYJ7"/>
<dbReference type="InterPro" id="IPR003961">
    <property type="entry name" value="FN3_dom"/>
</dbReference>
<evidence type="ECO:0000313" key="5">
    <source>
        <dbReference type="Proteomes" id="UP001152755"/>
    </source>
</evidence>
<evidence type="ECO:0000256" key="2">
    <source>
        <dbReference type="ARBA" id="ARBA00023326"/>
    </source>
</evidence>